<name>A0A338P7G5_MOUSE</name>
<dbReference type="Ensembl" id="ENSMUST00000232484.2">
    <property type="protein sequence ID" value="ENSMUSP00000156379.2"/>
    <property type="gene ID" value="ENSMUSG00000033918.17"/>
</dbReference>
<evidence type="ECO:0000313" key="2">
    <source>
        <dbReference type="MGI" id="MGI:1277152"/>
    </source>
</evidence>
<dbReference type="Proteomes" id="UP000000589">
    <property type="component" value="Chromosome 16"/>
</dbReference>
<dbReference type="MGI" id="MGI:1277152">
    <property type="gene designation" value="Parl"/>
</dbReference>
<proteinExistence type="predicted"/>
<dbReference type="GeneTree" id="ENSGT00390000013063"/>
<reference evidence="1 3" key="1">
    <citation type="journal article" date="2009" name="PLoS Biol.">
        <title>Lineage-specific biology revealed by a finished genome assembly of the mouse.</title>
        <authorList>
            <consortium name="Mouse Genome Sequencing Consortium"/>
            <person name="Church D.M."/>
            <person name="Goodstadt L."/>
            <person name="Hillier L.W."/>
            <person name="Zody M.C."/>
            <person name="Goldstein S."/>
            <person name="She X."/>
            <person name="Bult C.J."/>
            <person name="Agarwala R."/>
            <person name="Cherry J.L."/>
            <person name="DiCuccio M."/>
            <person name="Hlavina W."/>
            <person name="Kapustin Y."/>
            <person name="Meric P."/>
            <person name="Maglott D."/>
            <person name="Birtle Z."/>
            <person name="Marques A.C."/>
            <person name="Graves T."/>
            <person name="Zhou S."/>
            <person name="Teague B."/>
            <person name="Potamousis K."/>
            <person name="Churas C."/>
            <person name="Place M."/>
            <person name="Herschleb J."/>
            <person name="Runnheim R."/>
            <person name="Forrest D."/>
            <person name="Amos-Landgraf J."/>
            <person name="Schwartz D.C."/>
            <person name="Cheng Z."/>
            <person name="Lindblad-Toh K."/>
            <person name="Eichler E.E."/>
            <person name="Ponting C.P."/>
        </authorList>
    </citation>
    <scope>NUCLEOTIDE SEQUENCE [LARGE SCALE GENOMIC DNA]</scope>
    <source>
        <strain evidence="1 3">C57BL/6J</strain>
    </source>
</reference>
<reference evidence="1 3" key="2">
    <citation type="journal article" date="2011" name="PLoS Biol.">
        <title>Modernizing reference genome assemblies.</title>
        <authorList>
            <person name="Church D.M."/>
            <person name="Schneider V.A."/>
            <person name="Graves T."/>
            <person name="Auger K."/>
            <person name="Cunningham F."/>
            <person name="Bouk N."/>
            <person name="Chen H.C."/>
            <person name="Agarwala R."/>
            <person name="McLaren W.M."/>
            <person name="Ritchie G.R."/>
            <person name="Albracht D."/>
            <person name="Kremitzki M."/>
            <person name="Rock S."/>
            <person name="Kotkiewicz H."/>
            <person name="Kremitzki C."/>
            <person name="Wollam A."/>
            <person name="Trani L."/>
            <person name="Fulton L."/>
            <person name="Fulton R."/>
            <person name="Matthews L."/>
            <person name="Whitehead S."/>
            <person name="Chow W."/>
            <person name="Torrance J."/>
            <person name="Dunn M."/>
            <person name="Harden G."/>
            <person name="Threadgold G."/>
            <person name="Wood J."/>
            <person name="Collins J."/>
            <person name="Heath P."/>
            <person name="Griffiths G."/>
            <person name="Pelan S."/>
            <person name="Grafham D."/>
            <person name="Eichler E.E."/>
            <person name="Weinstock G."/>
            <person name="Mardis E.R."/>
            <person name="Wilson R.K."/>
            <person name="Howe K."/>
            <person name="Flicek P."/>
            <person name="Hubbard T."/>
        </authorList>
    </citation>
    <scope>NUCLEOTIDE SEQUENCE [LARGE SCALE GENOMIC DNA]</scope>
    <source>
        <strain evidence="1 3">C57BL/6J</strain>
    </source>
</reference>
<reference evidence="1" key="4">
    <citation type="submission" date="2025-09" db="UniProtKB">
        <authorList>
            <consortium name="Ensembl"/>
        </authorList>
    </citation>
    <scope>IDENTIFICATION</scope>
    <source>
        <strain evidence="1">C57BL/6J</strain>
    </source>
</reference>
<organism evidence="1 3">
    <name type="scientific">Mus musculus</name>
    <name type="common">Mouse</name>
    <dbReference type="NCBI Taxonomy" id="10090"/>
    <lineage>
        <taxon>Eukaryota</taxon>
        <taxon>Metazoa</taxon>
        <taxon>Chordata</taxon>
        <taxon>Craniata</taxon>
        <taxon>Vertebrata</taxon>
        <taxon>Euteleostomi</taxon>
        <taxon>Mammalia</taxon>
        <taxon>Eutheria</taxon>
        <taxon>Euarchontoglires</taxon>
        <taxon>Glires</taxon>
        <taxon>Rodentia</taxon>
        <taxon>Myomorpha</taxon>
        <taxon>Muroidea</taxon>
        <taxon>Muridae</taxon>
        <taxon>Murinae</taxon>
        <taxon>Mus</taxon>
        <taxon>Mus</taxon>
    </lineage>
</organism>
<dbReference type="VEuPathDB" id="HostDB:ENSMUSG00000033918"/>
<accession>A0A338P7G5</accession>
<protein>
    <submittedName>
        <fullName evidence="1">Presenilin associated, rhomboid-like</fullName>
    </submittedName>
</protein>
<gene>
    <name evidence="1 2" type="primary">Parl</name>
</gene>
<dbReference type="AGR" id="MGI:1277152"/>
<dbReference type="AlphaFoldDB" id="A0A338P7G5"/>
<reference evidence="1" key="3">
    <citation type="submission" date="2025-08" db="UniProtKB">
        <authorList>
            <consortium name="Ensembl"/>
        </authorList>
    </citation>
    <scope>IDENTIFICATION</scope>
    <source>
        <strain evidence="1">C57BL/6J</strain>
    </source>
</reference>
<dbReference type="Bgee" id="ENSMUSG00000033918">
    <property type="expression patterns" value="Expressed in primary oocyte and 125 other cell types or tissues"/>
</dbReference>
<evidence type="ECO:0000313" key="1">
    <source>
        <dbReference type="Ensembl" id="ENSMUSP00000156379.2"/>
    </source>
</evidence>
<sequence length="103" mass="11363">MALQGWVQRGWRCGPAWAPPLGGGYRELSATQAPRLLGRRHHSCECPRLLLVESAVPAANHDQILYIQPSIQGSLFSNVAVNVQSFLLIPHGSKYVCFVELLI</sequence>
<keyword evidence="3" id="KW-1185">Reference proteome</keyword>
<dbReference type="ExpressionAtlas" id="A0A338P7G5">
    <property type="expression patterns" value="baseline and differential"/>
</dbReference>
<evidence type="ECO:0000313" key="3">
    <source>
        <dbReference type="Proteomes" id="UP000000589"/>
    </source>
</evidence>